<dbReference type="SUPFAM" id="SSF55166">
    <property type="entry name" value="Hedgehog/DD-peptidase"/>
    <property type="match status" value="1"/>
</dbReference>
<gene>
    <name evidence="2" type="ORF">GCM10009546_47780</name>
</gene>
<feature type="domain" description="D-alanyl-D-alanine carboxypeptidase-like core" evidence="1">
    <location>
        <begin position="16"/>
        <end position="114"/>
    </location>
</feature>
<protein>
    <submittedName>
        <fullName evidence="2">M15 family metallopeptidase</fullName>
    </submittedName>
</protein>
<accession>A0ABN1F197</accession>
<organism evidence="2 3">
    <name type="scientific">Actinomadura livida</name>
    <dbReference type="NCBI Taxonomy" id="79909"/>
    <lineage>
        <taxon>Bacteria</taxon>
        <taxon>Bacillati</taxon>
        <taxon>Actinomycetota</taxon>
        <taxon>Actinomycetes</taxon>
        <taxon>Streptosporangiales</taxon>
        <taxon>Thermomonosporaceae</taxon>
        <taxon>Actinomadura</taxon>
    </lineage>
</organism>
<comment type="caution">
    <text evidence="2">The sequence shown here is derived from an EMBL/GenBank/DDBJ whole genome shotgun (WGS) entry which is preliminary data.</text>
</comment>
<dbReference type="Pfam" id="PF02557">
    <property type="entry name" value="VanY"/>
    <property type="match status" value="1"/>
</dbReference>
<evidence type="ECO:0000313" key="2">
    <source>
        <dbReference type="EMBL" id="GAA0579773.1"/>
    </source>
</evidence>
<name>A0ABN1F197_9ACTN</name>
<dbReference type="PANTHER" id="PTHR34385:SF1">
    <property type="entry name" value="PEPTIDOGLYCAN L-ALANYL-D-GLUTAMATE ENDOPEPTIDASE CWLK"/>
    <property type="match status" value="1"/>
</dbReference>
<evidence type="ECO:0000259" key="1">
    <source>
        <dbReference type="Pfam" id="PF02557"/>
    </source>
</evidence>
<dbReference type="InterPro" id="IPR009045">
    <property type="entry name" value="Zn_M74/Hedgehog-like"/>
</dbReference>
<dbReference type="Gene3D" id="3.30.1380.10">
    <property type="match status" value="1"/>
</dbReference>
<reference evidence="2 3" key="1">
    <citation type="journal article" date="2019" name="Int. J. Syst. Evol. Microbiol.">
        <title>The Global Catalogue of Microorganisms (GCM) 10K type strain sequencing project: providing services to taxonomists for standard genome sequencing and annotation.</title>
        <authorList>
            <consortium name="The Broad Institute Genomics Platform"/>
            <consortium name="The Broad Institute Genome Sequencing Center for Infectious Disease"/>
            <person name="Wu L."/>
            <person name="Ma J."/>
        </authorList>
    </citation>
    <scope>NUCLEOTIDE SEQUENCE [LARGE SCALE GENOMIC DNA]</scope>
    <source>
        <strain evidence="2 3">JCM 10667</strain>
    </source>
</reference>
<dbReference type="InterPro" id="IPR052179">
    <property type="entry name" value="DD-CPase-like"/>
</dbReference>
<dbReference type="PANTHER" id="PTHR34385">
    <property type="entry name" value="D-ALANYL-D-ALANINE CARBOXYPEPTIDASE"/>
    <property type="match status" value="1"/>
</dbReference>
<keyword evidence="3" id="KW-1185">Reference proteome</keyword>
<proteinExistence type="predicted"/>
<sequence>MTVFNDAVPAVANLGPHLLAALRRAATDAAGDGIEFYVNSGWRSAAYQERLFRRAVSEYGSEAAAARWVATADTSLHVAGEAADIGHSDATSWLSDHGARYGLCQIYRNEPWHYELRTDAVHRGCPRMYADPTHDPRMRR</sequence>
<dbReference type="EMBL" id="BAAAHD010000047">
    <property type="protein sequence ID" value="GAA0579773.1"/>
    <property type="molecule type" value="Genomic_DNA"/>
</dbReference>
<dbReference type="InterPro" id="IPR003709">
    <property type="entry name" value="VanY-like_core_dom"/>
</dbReference>
<dbReference type="Proteomes" id="UP001501427">
    <property type="component" value="Unassembled WGS sequence"/>
</dbReference>
<evidence type="ECO:0000313" key="3">
    <source>
        <dbReference type="Proteomes" id="UP001501427"/>
    </source>
</evidence>